<name>A0A0C2J851_THEKT</name>
<comment type="caution">
    <text evidence="1">The sequence shown here is derived from an EMBL/GenBank/DDBJ whole genome shotgun (WGS) entry which is preliminary data.</text>
</comment>
<proteinExistence type="predicted"/>
<protein>
    <submittedName>
        <fullName evidence="1">Uncharacterized protein</fullName>
    </submittedName>
</protein>
<dbReference type="AlphaFoldDB" id="A0A0C2J851"/>
<accession>A0A0C2J851</accession>
<evidence type="ECO:0000313" key="1">
    <source>
        <dbReference type="EMBL" id="KII65288.1"/>
    </source>
</evidence>
<dbReference type="EMBL" id="JWZT01003910">
    <property type="protein sequence ID" value="KII65288.1"/>
    <property type="molecule type" value="Genomic_DNA"/>
</dbReference>
<keyword evidence="2" id="KW-1185">Reference proteome</keyword>
<gene>
    <name evidence="1" type="ORF">RF11_02708</name>
</gene>
<organism evidence="1 2">
    <name type="scientific">Thelohanellus kitauei</name>
    <name type="common">Myxosporean</name>
    <dbReference type="NCBI Taxonomy" id="669202"/>
    <lineage>
        <taxon>Eukaryota</taxon>
        <taxon>Metazoa</taxon>
        <taxon>Cnidaria</taxon>
        <taxon>Myxozoa</taxon>
        <taxon>Myxosporea</taxon>
        <taxon>Bivalvulida</taxon>
        <taxon>Platysporina</taxon>
        <taxon>Myxobolidae</taxon>
        <taxon>Thelohanellus</taxon>
    </lineage>
</organism>
<sequence length="284" mass="33060">MENVISHDEIEKVKQRLTEQGVIIGIPSERLRDVYGLDEMKDKFFTLIVLPLLQPNLFEGVERVRNILIKQPIDRGLSHFIRAFAGEYCLNLVTIDGRWFKNRLSDCIRQISSDLKYILVALKPSILFIRNMCDMKKFEPNFCYLQESVDLHCQINTESVYTIMACNTNKDIRRKIFEDHAKDVEKNITHELFDQLVCEIPMKDFEKILSLCLYARGSNHFNRNSYKTSHEYHHNHDSATKSFEGLKNALKCSVNVCSLPPLNDYDIKEAMKIYSSGELSKIKD</sequence>
<dbReference type="Proteomes" id="UP000031668">
    <property type="component" value="Unassembled WGS sequence"/>
</dbReference>
<dbReference type="Gene3D" id="3.40.50.300">
    <property type="entry name" value="P-loop containing nucleotide triphosphate hydrolases"/>
    <property type="match status" value="1"/>
</dbReference>
<dbReference type="InterPro" id="IPR027417">
    <property type="entry name" value="P-loop_NTPase"/>
</dbReference>
<evidence type="ECO:0000313" key="2">
    <source>
        <dbReference type="Proteomes" id="UP000031668"/>
    </source>
</evidence>
<reference evidence="1 2" key="1">
    <citation type="journal article" date="2014" name="Genome Biol. Evol.">
        <title>The genome of the myxosporean Thelohanellus kitauei shows adaptations to nutrient acquisition within its fish host.</title>
        <authorList>
            <person name="Yang Y."/>
            <person name="Xiong J."/>
            <person name="Zhou Z."/>
            <person name="Huo F."/>
            <person name="Miao W."/>
            <person name="Ran C."/>
            <person name="Liu Y."/>
            <person name="Zhang J."/>
            <person name="Feng J."/>
            <person name="Wang M."/>
            <person name="Wang M."/>
            <person name="Wang L."/>
            <person name="Yao B."/>
        </authorList>
    </citation>
    <scope>NUCLEOTIDE SEQUENCE [LARGE SCALE GENOMIC DNA]</scope>
    <source>
        <strain evidence="1">Wuqing</strain>
    </source>
</reference>
<dbReference type="SUPFAM" id="SSF52540">
    <property type="entry name" value="P-loop containing nucleoside triphosphate hydrolases"/>
    <property type="match status" value="1"/>
</dbReference>